<keyword evidence="2" id="KW-0805">Transcription regulation</keyword>
<feature type="compositionally biased region" description="Basic and acidic residues" evidence="5">
    <location>
        <begin position="183"/>
        <end position="199"/>
    </location>
</feature>
<dbReference type="SUPFAM" id="SSF57701">
    <property type="entry name" value="Zn2/Cys6 DNA-binding domain"/>
    <property type="match status" value="1"/>
</dbReference>
<dbReference type="PROSITE" id="PS00463">
    <property type="entry name" value="ZN2_CY6_FUNGAL_1"/>
    <property type="match status" value="1"/>
</dbReference>
<evidence type="ECO:0000313" key="8">
    <source>
        <dbReference type="Proteomes" id="UP000256328"/>
    </source>
</evidence>
<dbReference type="CDD" id="cd00067">
    <property type="entry name" value="GAL4"/>
    <property type="match status" value="1"/>
</dbReference>
<evidence type="ECO:0000313" key="7">
    <source>
        <dbReference type="EMBL" id="RDW80769.1"/>
    </source>
</evidence>
<dbReference type="EMBL" id="PDLN01000007">
    <property type="protein sequence ID" value="RDW80769.1"/>
    <property type="molecule type" value="Genomic_DNA"/>
</dbReference>
<dbReference type="InterPro" id="IPR007219">
    <property type="entry name" value="XnlR_reg_dom"/>
</dbReference>
<sequence>MSPPFPSPEMFHTCKMFLFQGLAPQRPPSEQPPILPIKTPKSAVRRITTPHACAQCKRRKIRCDGQQPCGQCLGCRSPKLCYYDKHRQRVIPSRKALDTLAQSLDECRIVLKRLYPTGDPQSLLPLSRQELIALLNTPEIQPVLFQDSSISPNMSPTSQDQFQSPVTLGPDDDRSLASLEQIPNKDTEWDEERRNRDPIPAEADDVNALSLSVDRQSSYLGATSIKAAFLVMLKVAPLLRSYLIPPSTNNKSTLSHSTKALPGSIEAKASDSRIPWSSEGQTLIDSYFNRVQILIPMLDEASFRADYLKGQRCDAPWLALLNMVFAMGSIAANKSDDYSHLNYYNQAKEQLPLDCFGSSHLETLQALALMGGFYLHYLNRPNMANALLGAALRMACAMGLHKENLDTQHSSQLVVELRRRTWWSLFCLDTWASTTIGRPSMGRWGSAITIQSPNGQDSSVLSQQTGIVPLIENIKFCKIATQIQDLLAQVPLLRHEDRTNLDNQLVDWYDNLPWVLRSTEPCPESIYTARCVMKWRYQNLRIVLHRPVLLDLANRGTNLPPSVEELATISQCQLIAKQTIEDIGREFTPNQMLGWMGVWFMYQASMVPLVTIFWEHHNKAIVLEYQSQIETVLRAIDVMSEWSLAARRSREVISKMYEASKQPNMGDTAGEVERQDTTQLDMLGVLSLDQRSIWGDFDGMSWGEFTEGLDETSMGTQYSEPGLRSWWAV</sequence>
<feature type="domain" description="Zn(2)-C6 fungal-type" evidence="6">
    <location>
        <begin position="52"/>
        <end position="83"/>
    </location>
</feature>
<feature type="compositionally biased region" description="Polar residues" evidence="5">
    <location>
        <begin position="147"/>
        <end position="166"/>
    </location>
</feature>
<dbReference type="InterPro" id="IPR036864">
    <property type="entry name" value="Zn2-C6_fun-type_DNA-bd_sf"/>
</dbReference>
<dbReference type="CDD" id="cd12148">
    <property type="entry name" value="fungal_TF_MHR"/>
    <property type="match status" value="1"/>
</dbReference>
<evidence type="ECO:0000259" key="6">
    <source>
        <dbReference type="PROSITE" id="PS50048"/>
    </source>
</evidence>
<evidence type="ECO:0000256" key="1">
    <source>
        <dbReference type="ARBA" id="ARBA00022723"/>
    </source>
</evidence>
<keyword evidence="1" id="KW-0479">Metal-binding</keyword>
<dbReference type="AlphaFoldDB" id="A0A3D8S3A5"/>
<evidence type="ECO:0000256" key="3">
    <source>
        <dbReference type="ARBA" id="ARBA00023163"/>
    </source>
</evidence>
<dbReference type="PANTHER" id="PTHR47424:SF5">
    <property type="entry name" value="ZN(II)2CYS6 TRANSCRIPTION FACTOR (EUROFUNG)"/>
    <property type="match status" value="1"/>
</dbReference>
<keyword evidence="3" id="KW-0804">Transcription</keyword>
<evidence type="ECO:0000256" key="5">
    <source>
        <dbReference type="SAM" id="MobiDB-lite"/>
    </source>
</evidence>
<comment type="caution">
    <text evidence="7">The sequence shown here is derived from an EMBL/GenBank/DDBJ whole genome shotgun (WGS) entry which is preliminary data.</text>
</comment>
<dbReference type="GO" id="GO:0000981">
    <property type="term" value="F:DNA-binding transcription factor activity, RNA polymerase II-specific"/>
    <property type="evidence" value="ECO:0007669"/>
    <property type="project" value="InterPro"/>
</dbReference>
<dbReference type="Gene3D" id="4.10.240.10">
    <property type="entry name" value="Zn(2)-C6 fungal-type DNA-binding domain"/>
    <property type="match status" value="1"/>
</dbReference>
<evidence type="ECO:0000256" key="2">
    <source>
        <dbReference type="ARBA" id="ARBA00023015"/>
    </source>
</evidence>
<keyword evidence="4" id="KW-0539">Nucleus</keyword>
<dbReference type="GO" id="GO:0006351">
    <property type="term" value="P:DNA-templated transcription"/>
    <property type="evidence" value="ECO:0007669"/>
    <property type="project" value="InterPro"/>
</dbReference>
<organism evidence="7 8">
    <name type="scientific">Coleophoma crateriformis</name>
    <dbReference type="NCBI Taxonomy" id="565419"/>
    <lineage>
        <taxon>Eukaryota</taxon>
        <taxon>Fungi</taxon>
        <taxon>Dikarya</taxon>
        <taxon>Ascomycota</taxon>
        <taxon>Pezizomycotina</taxon>
        <taxon>Leotiomycetes</taxon>
        <taxon>Helotiales</taxon>
        <taxon>Dermateaceae</taxon>
        <taxon>Coleophoma</taxon>
    </lineage>
</organism>
<accession>A0A3D8S3A5</accession>
<name>A0A3D8S3A5_9HELO</name>
<dbReference type="GO" id="GO:0000978">
    <property type="term" value="F:RNA polymerase II cis-regulatory region sequence-specific DNA binding"/>
    <property type="evidence" value="ECO:0007669"/>
    <property type="project" value="TreeGrafter"/>
</dbReference>
<reference evidence="7 8" key="1">
    <citation type="journal article" date="2018" name="IMA Fungus">
        <title>IMA Genome-F 9: Draft genome sequence of Annulohypoxylon stygium, Aspergillus mulundensis, Berkeleyomyces basicola (syn. Thielaviopsis basicola), Ceratocystis smalleyi, two Cercospora beticola strains, Coleophoma cylindrospora, Fusarium fracticaudum, Phialophora cf. hyalina, and Morchella septimelata.</title>
        <authorList>
            <person name="Wingfield B.D."/>
            <person name="Bills G.F."/>
            <person name="Dong Y."/>
            <person name="Huang W."/>
            <person name="Nel W.J."/>
            <person name="Swalarsk-Parry B.S."/>
            <person name="Vaghefi N."/>
            <person name="Wilken P.M."/>
            <person name="An Z."/>
            <person name="de Beer Z.W."/>
            <person name="De Vos L."/>
            <person name="Chen L."/>
            <person name="Duong T.A."/>
            <person name="Gao Y."/>
            <person name="Hammerbacher A."/>
            <person name="Kikkert J.R."/>
            <person name="Li Y."/>
            <person name="Li H."/>
            <person name="Li K."/>
            <person name="Li Q."/>
            <person name="Liu X."/>
            <person name="Ma X."/>
            <person name="Naidoo K."/>
            <person name="Pethybridge S.J."/>
            <person name="Sun J."/>
            <person name="Steenkamp E.T."/>
            <person name="van der Nest M.A."/>
            <person name="van Wyk S."/>
            <person name="Wingfield M.J."/>
            <person name="Xiong C."/>
            <person name="Yue Q."/>
            <person name="Zhang X."/>
        </authorList>
    </citation>
    <scope>NUCLEOTIDE SEQUENCE [LARGE SCALE GENOMIC DNA]</scope>
    <source>
        <strain evidence="7 8">BP5796</strain>
    </source>
</reference>
<dbReference type="Pfam" id="PF00172">
    <property type="entry name" value="Zn_clus"/>
    <property type="match status" value="1"/>
</dbReference>
<feature type="region of interest" description="Disordered" evidence="5">
    <location>
        <begin position="147"/>
        <end position="201"/>
    </location>
</feature>
<dbReference type="PANTHER" id="PTHR47424">
    <property type="entry name" value="REGULATORY PROTEIN GAL4"/>
    <property type="match status" value="1"/>
</dbReference>
<dbReference type="Pfam" id="PF04082">
    <property type="entry name" value="Fungal_trans"/>
    <property type="match status" value="1"/>
</dbReference>
<dbReference type="GO" id="GO:0000435">
    <property type="term" value="P:positive regulation of transcription from RNA polymerase II promoter by galactose"/>
    <property type="evidence" value="ECO:0007669"/>
    <property type="project" value="TreeGrafter"/>
</dbReference>
<evidence type="ECO:0000256" key="4">
    <source>
        <dbReference type="ARBA" id="ARBA00023242"/>
    </source>
</evidence>
<dbReference type="GO" id="GO:0005634">
    <property type="term" value="C:nucleus"/>
    <property type="evidence" value="ECO:0007669"/>
    <property type="project" value="TreeGrafter"/>
</dbReference>
<dbReference type="GO" id="GO:0008270">
    <property type="term" value="F:zinc ion binding"/>
    <property type="evidence" value="ECO:0007669"/>
    <property type="project" value="InterPro"/>
</dbReference>
<protein>
    <recommendedName>
        <fullName evidence="6">Zn(2)-C6 fungal-type domain-containing protein</fullName>
    </recommendedName>
</protein>
<dbReference type="InterPro" id="IPR001138">
    <property type="entry name" value="Zn2Cys6_DnaBD"/>
</dbReference>
<gene>
    <name evidence="7" type="ORF">BP5796_05467</name>
</gene>
<dbReference type="PROSITE" id="PS50048">
    <property type="entry name" value="ZN2_CY6_FUNGAL_2"/>
    <property type="match status" value="1"/>
</dbReference>
<dbReference type="Proteomes" id="UP000256328">
    <property type="component" value="Unassembled WGS sequence"/>
</dbReference>
<dbReference type="OrthoDB" id="3362851at2759"/>
<dbReference type="InterPro" id="IPR051127">
    <property type="entry name" value="Fungal_SecMet_Regulators"/>
</dbReference>
<dbReference type="SMART" id="SM00066">
    <property type="entry name" value="GAL4"/>
    <property type="match status" value="1"/>
</dbReference>
<proteinExistence type="predicted"/>
<dbReference type="SMART" id="SM00906">
    <property type="entry name" value="Fungal_trans"/>
    <property type="match status" value="1"/>
</dbReference>
<keyword evidence="8" id="KW-1185">Reference proteome</keyword>